<organism evidence="1 2">
    <name type="scientific">Sinisalibacter lacisalsi</name>
    <dbReference type="NCBI Taxonomy" id="1526570"/>
    <lineage>
        <taxon>Bacteria</taxon>
        <taxon>Pseudomonadati</taxon>
        <taxon>Pseudomonadota</taxon>
        <taxon>Alphaproteobacteria</taxon>
        <taxon>Rhodobacterales</taxon>
        <taxon>Roseobacteraceae</taxon>
        <taxon>Sinisalibacter</taxon>
    </lineage>
</organism>
<keyword evidence="2" id="KW-1185">Reference proteome</keyword>
<name>A0ABQ1QY83_9RHOB</name>
<gene>
    <name evidence="1" type="ORF">GCM10011358_33880</name>
</gene>
<evidence type="ECO:0000313" key="1">
    <source>
        <dbReference type="EMBL" id="GGD47279.1"/>
    </source>
</evidence>
<dbReference type="RefSeq" id="WP_188530303.1">
    <property type="nucleotide sequence ID" value="NZ_BMGI01000006.1"/>
</dbReference>
<evidence type="ECO:0008006" key="3">
    <source>
        <dbReference type="Google" id="ProtNLM"/>
    </source>
</evidence>
<protein>
    <recommendedName>
        <fullName evidence="3">Twin-arginine translocation signal domain-containing protein</fullName>
    </recommendedName>
</protein>
<dbReference type="Proteomes" id="UP000617355">
    <property type="component" value="Unassembled WGS sequence"/>
</dbReference>
<reference evidence="2" key="1">
    <citation type="journal article" date="2019" name="Int. J. Syst. Evol. Microbiol.">
        <title>The Global Catalogue of Microorganisms (GCM) 10K type strain sequencing project: providing services to taxonomists for standard genome sequencing and annotation.</title>
        <authorList>
            <consortium name="The Broad Institute Genomics Platform"/>
            <consortium name="The Broad Institute Genome Sequencing Center for Infectious Disease"/>
            <person name="Wu L."/>
            <person name="Ma J."/>
        </authorList>
    </citation>
    <scope>NUCLEOTIDE SEQUENCE [LARGE SCALE GENOMIC DNA]</scope>
    <source>
        <strain evidence="2">CGMCC 1.12922</strain>
    </source>
</reference>
<evidence type="ECO:0000313" key="2">
    <source>
        <dbReference type="Proteomes" id="UP000617355"/>
    </source>
</evidence>
<sequence length="70" mass="7589">MNIHSRRGFLAARAAAIAWHSCPARPGREHAGMMGGMAVDLNDYGRDACLVNERALSDPEVVQVERGGLR</sequence>
<proteinExistence type="predicted"/>
<accession>A0ABQ1QY83</accession>
<dbReference type="EMBL" id="BMGI01000006">
    <property type="protein sequence ID" value="GGD47279.1"/>
    <property type="molecule type" value="Genomic_DNA"/>
</dbReference>
<comment type="caution">
    <text evidence="1">The sequence shown here is derived from an EMBL/GenBank/DDBJ whole genome shotgun (WGS) entry which is preliminary data.</text>
</comment>